<dbReference type="HOGENOM" id="CLU_1713075_0_0_1"/>
<dbReference type="VEuPathDB" id="FungiDB:CPSG_07140"/>
<evidence type="ECO:0000313" key="2">
    <source>
        <dbReference type="EMBL" id="EFW16090.1"/>
    </source>
</evidence>
<dbReference type="EMBL" id="GL636498">
    <property type="protein sequence ID" value="EFW16090.1"/>
    <property type="molecule type" value="Genomic_DNA"/>
</dbReference>
<sequence>MAVLRDEPGRPAGGWSPSLRPQPTPSPALAGSDLGFAGVALKPNPDQSCYEFDLEGKFLISSHCIRPTTWQDLLATTFHDSPSDLHDDTKGLMFEISRLRRLDLTKSFPESPGQPYGWGRVEIIYDRTACVCTTVPGAQSNLVLLMGFKLGAE</sequence>
<dbReference type="AlphaFoldDB" id="E9DBD8"/>
<organism evidence="3">
    <name type="scientific">Coccidioides posadasii (strain RMSCC 757 / Silveira)</name>
    <name type="common">Valley fever fungus</name>
    <dbReference type="NCBI Taxonomy" id="443226"/>
    <lineage>
        <taxon>Eukaryota</taxon>
        <taxon>Fungi</taxon>
        <taxon>Dikarya</taxon>
        <taxon>Ascomycota</taxon>
        <taxon>Pezizomycotina</taxon>
        <taxon>Eurotiomycetes</taxon>
        <taxon>Eurotiomycetidae</taxon>
        <taxon>Onygenales</taxon>
        <taxon>Onygenaceae</taxon>
        <taxon>Coccidioides</taxon>
    </lineage>
</organism>
<reference evidence="3" key="1">
    <citation type="journal article" date="2010" name="Genome Res.">
        <title>Population genomic sequencing of Coccidioides fungi reveals recent hybridization and transposon control.</title>
        <authorList>
            <person name="Neafsey D.E."/>
            <person name="Barker B.M."/>
            <person name="Sharpton T.J."/>
            <person name="Stajich J.E."/>
            <person name="Park D.J."/>
            <person name="Whiston E."/>
            <person name="Hung C.-Y."/>
            <person name="McMahan C."/>
            <person name="White J."/>
            <person name="Sykes S."/>
            <person name="Heiman D."/>
            <person name="Young S."/>
            <person name="Zeng Q."/>
            <person name="Abouelleil A."/>
            <person name="Aftuck L."/>
            <person name="Bessette D."/>
            <person name="Brown A."/>
            <person name="FitzGerald M."/>
            <person name="Lui A."/>
            <person name="Macdonald J.P."/>
            <person name="Priest M."/>
            <person name="Orbach M.J."/>
            <person name="Galgiani J.N."/>
            <person name="Kirkland T.N."/>
            <person name="Cole G.T."/>
            <person name="Birren B.W."/>
            <person name="Henn M.R."/>
            <person name="Taylor J.W."/>
            <person name="Rounsley S.D."/>
        </authorList>
    </citation>
    <scope>NUCLEOTIDE SEQUENCE [LARGE SCALE GENOMIC DNA]</scope>
    <source>
        <strain evidence="3">RMSCC 757 / Silveira</strain>
    </source>
</reference>
<feature type="region of interest" description="Disordered" evidence="1">
    <location>
        <begin position="1"/>
        <end position="31"/>
    </location>
</feature>
<protein>
    <submittedName>
        <fullName evidence="2">Predicted protein</fullName>
    </submittedName>
</protein>
<evidence type="ECO:0000313" key="3">
    <source>
        <dbReference type="Proteomes" id="UP000002497"/>
    </source>
</evidence>
<gene>
    <name evidence="2" type="ORF">CPSG_07140</name>
</gene>
<accession>E9DBD8</accession>
<evidence type="ECO:0000256" key="1">
    <source>
        <dbReference type="SAM" id="MobiDB-lite"/>
    </source>
</evidence>
<proteinExistence type="predicted"/>
<reference evidence="3" key="2">
    <citation type="submission" date="2010-03" db="EMBL/GenBank/DDBJ databases">
        <title>The genome sequence of Coccidioides posadasii strain Silveira.</title>
        <authorList>
            <consortium name="The Broad Institute Genome Sequencing Center for Infectious Disease"/>
            <person name="Neafsey D."/>
            <person name="Orbach M."/>
            <person name="Henn M.R."/>
            <person name="Cole G.T."/>
            <person name="Galgiani J."/>
            <person name="Gardner M.J."/>
            <person name="Kirkland T.N."/>
            <person name="Taylor J.W."/>
            <person name="Young S.K."/>
            <person name="Zeng Q."/>
            <person name="Koehrsen M."/>
            <person name="Alvarado L."/>
            <person name="Berlin A."/>
            <person name="Borenstein D."/>
            <person name="Chapman S.B."/>
            <person name="Chen Z."/>
            <person name="Engels R."/>
            <person name="Freedman E."/>
            <person name="Gellesch M."/>
            <person name="Goldberg J."/>
            <person name="Griggs A."/>
            <person name="Gujja S."/>
            <person name="Heilman E."/>
            <person name="Heiman D."/>
            <person name="Howarth C."/>
            <person name="Jen D."/>
            <person name="Larson L."/>
            <person name="Mehta T."/>
            <person name="Neiman D."/>
            <person name="Park D."/>
            <person name="Pearson M."/>
            <person name="Richards J."/>
            <person name="Roberts A."/>
            <person name="Saif S."/>
            <person name="Shea T."/>
            <person name="Shenoy N."/>
            <person name="Sisk P."/>
            <person name="Stolte C."/>
            <person name="Sykes S."/>
            <person name="Walk T."/>
            <person name="White J."/>
            <person name="Yandava C."/>
            <person name="Haas B."/>
            <person name="Nusbaum C."/>
            <person name="Birren B."/>
        </authorList>
    </citation>
    <scope>NUCLEOTIDE SEQUENCE [LARGE SCALE GENOMIC DNA]</scope>
    <source>
        <strain evidence="3">RMSCC 757 / Silveira</strain>
    </source>
</reference>
<keyword evidence="3" id="KW-1185">Reference proteome</keyword>
<dbReference type="Proteomes" id="UP000002497">
    <property type="component" value="Unassembled WGS sequence"/>
</dbReference>
<name>E9DBD8_COCPS</name>